<dbReference type="RefSeq" id="WP_074760065.1">
    <property type="nucleotide sequence ID" value="NZ_FNRF01000001.1"/>
</dbReference>
<keyword evidence="2" id="KW-0472">Membrane</keyword>
<evidence type="ECO:0000256" key="2">
    <source>
        <dbReference type="ARBA" id="ARBA00023136"/>
    </source>
</evidence>
<comment type="subcellular location">
    <subcellularLocation>
        <location evidence="1">Cell outer membrane</location>
    </subcellularLocation>
</comment>
<sequence>MVKKYVAATALALVCTTSWAQEPQDSIESVDKYLNLKEVVIKGGLPHTRLKGNAMVTRVDGTALASAGTLGDLLVKVPGMTGTDEAPEVLGKGTPLIYINGRKMRDDSELKRLRSEDIRDVEVINNPGAQYDAQIRAVVRIRTKKLKGEGLGLNATLSNERDLRYDFDRPQVKLGANYRKDGVDVFGQVYFYHQDYRQYSTIEDKTMTDLKTFYQHGPYTMTWKYNQLNYSAGVNWQLNENHSMGARVDLTHRPKSGTNQVIYDEDVIENNVKIDHLYSHQTSKESKPLGILTNTYYNGKVGKLGIDFNFDFMKGGTDTDRENVEQSQIQNDFVLSKSGTNSHLYAAKLVLSYPIWKGSLDAGTEMSFVKRNNTYWIDKATIANTDADIKENNIAAFAEYGCDFGKWGQASAGLRYEHTLLDYVDASNDDYLHRSMDEWFPTASYAVTLGKVQAGLSYSLKTERPSFFAMNDAVTYISRYTLQAGNSQLKNERIRDLTLNLAWKWINFSASYEHTNNAIIQWTEINTAQKDATLVKHRNLDKPIKTLSAYLSLTPRVGIWSLNATLGVEKQDLYLDVEGPHNHQYRVYCDRPTYTINAFNTFALKHGWQFDANVMFRSKGNSYIFYNDTYSLRLGLIVQKSFLKDRSLVARVGVLDCLQRHHVNEVCDLGYNWFKQTNRYSTHKLVTTLIYRFNATRSKYKGTGAGKDVQARMGS</sequence>
<evidence type="ECO:0000256" key="4">
    <source>
        <dbReference type="SAM" id="SignalP"/>
    </source>
</evidence>
<dbReference type="InterPro" id="IPR037066">
    <property type="entry name" value="Plug_dom_sf"/>
</dbReference>
<feature type="domain" description="Outer membrane protein beta-barrel" evidence="5">
    <location>
        <begin position="303"/>
        <end position="678"/>
    </location>
</feature>
<feature type="signal peptide" evidence="4">
    <location>
        <begin position="1"/>
        <end position="20"/>
    </location>
</feature>
<reference evidence="6 7" key="1">
    <citation type="submission" date="2016-10" db="EMBL/GenBank/DDBJ databases">
        <authorList>
            <person name="de Groot N.N."/>
        </authorList>
    </citation>
    <scope>NUCLEOTIDE SEQUENCE [LARGE SCALE GENOMIC DNA]</scope>
    <source>
        <strain evidence="6 7">D31d</strain>
    </source>
</reference>
<dbReference type="Pfam" id="PF14905">
    <property type="entry name" value="OMP_b-brl_3"/>
    <property type="match status" value="1"/>
</dbReference>
<dbReference type="Gene3D" id="2.170.130.10">
    <property type="entry name" value="TonB-dependent receptor, plug domain"/>
    <property type="match status" value="1"/>
</dbReference>
<keyword evidence="4" id="KW-0732">Signal</keyword>
<keyword evidence="6" id="KW-0675">Receptor</keyword>
<evidence type="ECO:0000256" key="1">
    <source>
        <dbReference type="ARBA" id="ARBA00004442"/>
    </source>
</evidence>
<evidence type="ECO:0000313" key="6">
    <source>
        <dbReference type="EMBL" id="SEA05585.1"/>
    </source>
</evidence>
<dbReference type="Gene3D" id="2.40.170.20">
    <property type="entry name" value="TonB-dependent receptor, beta-barrel domain"/>
    <property type="match status" value="1"/>
</dbReference>
<dbReference type="OrthoDB" id="905020at2"/>
<organism evidence="6 7">
    <name type="scientific">Xylanibacter ruminicola</name>
    <name type="common">Prevotella ruminicola</name>
    <dbReference type="NCBI Taxonomy" id="839"/>
    <lineage>
        <taxon>Bacteria</taxon>
        <taxon>Pseudomonadati</taxon>
        <taxon>Bacteroidota</taxon>
        <taxon>Bacteroidia</taxon>
        <taxon>Bacteroidales</taxon>
        <taxon>Prevotellaceae</taxon>
        <taxon>Xylanibacter</taxon>
    </lineage>
</organism>
<accession>A0A1H3Y1H3</accession>
<proteinExistence type="predicted"/>
<feature type="chain" id="PRO_5010296413" evidence="4">
    <location>
        <begin position="21"/>
        <end position="715"/>
    </location>
</feature>
<gene>
    <name evidence="6" type="ORF">SAMN05216462_0474</name>
</gene>
<keyword evidence="3" id="KW-0998">Cell outer membrane</keyword>
<dbReference type="InterPro" id="IPR036942">
    <property type="entry name" value="Beta-barrel_TonB_sf"/>
</dbReference>
<evidence type="ECO:0000259" key="5">
    <source>
        <dbReference type="Pfam" id="PF14905"/>
    </source>
</evidence>
<evidence type="ECO:0000313" key="7">
    <source>
        <dbReference type="Proteomes" id="UP000182257"/>
    </source>
</evidence>
<dbReference type="SUPFAM" id="SSF56935">
    <property type="entry name" value="Porins"/>
    <property type="match status" value="1"/>
</dbReference>
<dbReference type="GO" id="GO:0009279">
    <property type="term" value="C:cell outer membrane"/>
    <property type="evidence" value="ECO:0007669"/>
    <property type="project" value="UniProtKB-SubCell"/>
</dbReference>
<dbReference type="Proteomes" id="UP000182257">
    <property type="component" value="Unassembled WGS sequence"/>
</dbReference>
<dbReference type="InterPro" id="IPR041700">
    <property type="entry name" value="OMP_b-brl_3"/>
</dbReference>
<dbReference type="AlphaFoldDB" id="A0A1H3Y1H3"/>
<evidence type="ECO:0000256" key="3">
    <source>
        <dbReference type="ARBA" id="ARBA00023237"/>
    </source>
</evidence>
<dbReference type="EMBL" id="FNRF01000001">
    <property type="protein sequence ID" value="SEA05585.1"/>
    <property type="molecule type" value="Genomic_DNA"/>
</dbReference>
<name>A0A1H3Y1H3_XYLRU</name>
<protein>
    <submittedName>
        <fullName evidence="6">Outer membrane receptor proteins, mostly Fe transport</fullName>
    </submittedName>
</protein>